<dbReference type="PANTHER" id="PTHR36924:SF1">
    <property type="entry name" value="ANTITOXIN HIGA-1"/>
    <property type="match status" value="1"/>
</dbReference>
<evidence type="ECO:0000313" key="3">
    <source>
        <dbReference type="EMBL" id="UOK73530.1"/>
    </source>
</evidence>
<dbReference type="Proteomes" id="UP000831684">
    <property type="component" value="Plasmid pB"/>
</dbReference>
<gene>
    <name evidence="3" type="ORF">K9D25_23025</name>
</gene>
<keyword evidence="1" id="KW-0238">DNA-binding</keyword>
<dbReference type="Gene3D" id="1.10.260.40">
    <property type="entry name" value="lambda repressor-like DNA-binding domains"/>
    <property type="match status" value="1"/>
</dbReference>
<dbReference type="GO" id="GO:0003677">
    <property type="term" value="F:DNA binding"/>
    <property type="evidence" value="ECO:0007669"/>
    <property type="project" value="UniProtKB-KW"/>
</dbReference>
<dbReference type="AlphaFoldDB" id="A0A9E7A2V4"/>
<accession>A0A9E7A2V4</accession>
<dbReference type="SUPFAM" id="SSF47413">
    <property type="entry name" value="lambda repressor-like DNA-binding domains"/>
    <property type="match status" value="1"/>
</dbReference>
<dbReference type="Pfam" id="PF01381">
    <property type="entry name" value="HTH_3"/>
    <property type="match status" value="1"/>
</dbReference>
<dbReference type="CDD" id="cd00093">
    <property type="entry name" value="HTH_XRE"/>
    <property type="match status" value="1"/>
</dbReference>
<sequence>MAVNFARPMHPGEFLREEYLVPLDMSPGRLAKALGLPRTRIERIAREEIGISTDTALRLARFFSTTPGFWLNLQQAYDVETEAPKLAADIARIEPYAPVGQAA</sequence>
<evidence type="ECO:0000256" key="1">
    <source>
        <dbReference type="ARBA" id="ARBA00023125"/>
    </source>
</evidence>
<dbReference type="InterPro" id="IPR010982">
    <property type="entry name" value="Lambda_DNA-bd_dom_sf"/>
</dbReference>
<feature type="domain" description="HTH cro/C1-type" evidence="2">
    <location>
        <begin position="30"/>
        <end position="70"/>
    </location>
</feature>
<dbReference type="NCBIfam" id="TIGR02607">
    <property type="entry name" value="antidote_HigA"/>
    <property type="match status" value="1"/>
</dbReference>
<dbReference type="EMBL" id="CP083241">
    <property type="protein sequence ID" value="UOK73530.1"/>
    <property type="molecule type" value="Genomic_DNA"/>
</dbReference>
<dbReference type="InterPro" id="IPR001387">
    <property type="entry name" value="Cro/C1-type_HTH"/>
</dbReference>
<evidence type="ECO:0000313" key="4">
    <source>
        <dbReference type="Proteomes" id="UP000831684"/>
    </source>
</evidence>
<name>A0A9E7A2V4_9HYPH</name>
<proteinExistence type="predicted"/>
<dbReference type="SMART" id="SM00530">
    <property type="entry name" value="HTH_XRE"/>
    <property type="match status" value="1"/>
</dbReference>
<dbReference type="PANTHER" id="PTHR36924">
    <property type="entry name" value="ANTITOXIN HIGA-1"/>
    <property type="match status" value="1"/>
</dbReference>
<evidence type="ECO:0000259" key="2">
    <source>
        <dbReference type="PROSITE" id="PS50943"/>
    </source>
</evidence>
<dbReference type="RefSeq" id="WP_244451149.1">
    <property type="nucleotide sequence ID" value="NZ_CP083241.1"/>
</dbReference>
<geneLocation type="plasmid" evidence="3 4">
    <name>pB</name>
</geneLocation>
<keyword evidence="3" id="KW-0614">Plasmid</keyword>
<dbReference type="PROSITE" id="PS50943">
    <property type="entry name" value="HTH_CROC1"/>
    <property type="match status" value="1"/>
</dbReference>
<reference evidence="3" key="1">
    <citation type="submission" date="2021-09" db="EMBL/GenBank/DDBJ databases">
        <title>Network and meta-omics reveal the key degrader and cooperation patterns in an efficient 1,4-dioxane-degrading microbial community.</title>
        <authorList>
            <person name="Dai C."/>
        </authorList>
    </citation>
    <scope>NUCLEOTIDE SEQUENCE</scope>
    <source>
        <strain evidence="3">ZM13</strain>
        <plasmid evidence="3">pB</plasmid>
    </source>
</reference>
<dbReference type="KEGG" id="apol:K9D25_23025"/>
<organism evidence="3 4">
    <name type="scientific">Ancylobacter polymorphus</name>
    <dbReference type="NCBI Taxonomy" id="223390"/>
    <lineage>
        <taxon>Bacteria</taxon>
        <taxon>Pseudomonadati</taxon>
        <taxon>Pseudomonadota</taxon>
        <taxon>Alphaproteobacteria</taxon>
        <taxon>Hyphomicrobiales</taxon>
        <taxon>Xanthobacteraceae</taxon>
        <taxon>Ancylobacter</taxon>
    </lineage>
</organism>
<protein>
    <submittedName>
        <fullName evidence="3">HigA family addiction module antitoxin</fullName>
    </submittedName>
</protein>
<dbReference type="InterPro" id="IPR013430">
    <property type="entry name" value="Toxin_antidote_HigA"/>
</dbReference>